<organism evidence="2">
    <name type="scientific">Hexamita inflata</name>
    <dbReference type="NCBI Taxonomy" id="28002"/>
    <lineage>
        <taxon>Eukaryota</taxon>
        <taxon>Metamonada</taxon>
        <taxon>Diplomonadida</taxon>
        <taxon>Hexamitidae</taxon>
        <taxon>Hexamitinae</taxon>
        <taxon>Hexamita</taxon>
    </lineage>
</organism>
<name>A0AA86QAM8_9EUKA</name>
<dbReference type="EMBL" id="CAXDID020000010">
    <property type="protein sequence ID" value="CAL5979078.1"/>
    <property type="molecule type" value="Genomic_DNA"/>
</dbReference>
<feature type="chain" id="PRO_5041677059" evidence="1">
    <location>
        <begin position="18"/>
        <end position="2277"/>
    </location>
</feature>
<evidence type="ECO:0000256" key="1">
    <source>
        <dbReference type="SAM" id="SignalP"/>
    </source>
</evidence>
<evidence type="ECO:0000313" key="4">
    <source>
        <dbReference type="Proteomes" id="UP001642409"/>
    </source>
</evidence>
<proteinExistence type="predicted"/>
<gene>
    <name evidence="2" type="ORF">HINF_LOCUS43040</name>
    <name evidence="3" type="ORF">HINF_LOCUS5225</name>
</gene>
<dbReference type="Proteomes" id="UP001642409">
    <property type="component" value="Unassembled WGS sequence"/>
</dbReference>
<comment type="caution">
    <text evidence="2">The sequence shown here is derived from an EMBL/GenBank/DDBJ whole genome shotgun (WGS) entry which is preliminary data.</text>
</comment>
<evidence type="ECO:0000313" key="3">
    <source>
        <dbReference type="EMBL" id="CAL5979078.1"/>
    </source>
</evidence>
<reference evidence="3 4" key="2">
    <citation type="submission" date="2024-07" db="EMBL/GenBank/DDBJ databases">
        <authorList>
            <person name="Akdeniz Z."/>
        </authorList>
    </citation>
    <scope>NUCLEOTIDE SEQUENCE [LARGE SCALE GENOMIC DNA]</scope>
</reference>
<protein>
    <submittedName>
        <fullName evidence="2">Uncharacterized protein</fullName>
    </submittedName>
</protein>
<accession>A0AA86QAM8</accession>
<evidence type="ECO:0000313" key="2">
    <source>
        <dbReference type="EMBL" id="CAI9955395.1"/>
    </source>
</evidence>
<feature type="signal peptide" evidence="1">
    <location>
        <begin position="1"/>
        <end position="17"/>
    </location>
</feature>
<reference evidence="2" key="1">
    <citation type="submission" date="2023-06" db="EMBL/GenBank/DDBJ databases">
        <authorList>
            <person name="Kurt Z."/>
        </authorList>
    </citation>
    <scope>NUCLEOTIDE SEQUENCE</scope>
</reference>
<dbReference type="EMBL" id="CATOUU010000865">
    <property type="protein sequence ID" value="CAI9955395.1"/>
    <property type="molecule type" value="Genomic_DNA"/>
</dbReference>
<keyword evidence="4" id="KW-1185">Reference proteome</keyword>
<keyword evidence="1" id="KW-0732">Signal</keyword>
<sequence length="2277" mass="251458">MMLLSSILMYTVTDTSAASTAPVSTPMSACHKLFSNMNWNYTADNYPDCFLGPVQKSARVQLDLQNQIYNIRQLKKASGVDCSFSALSVFNADISNGHFYFDLQITSVPLECAQINVNLIESASGTVNLNNVQLYGKITLVGIDASIPVNFAMLGVVDKLVATSVQIYRLEAVSQVVQSAFQFAMQTPTGLTLTASTKACAIYNAPTQMCFATNDDVNNVFAQYSLVMNLMNNRFGAPCYQGVCYDARYYCIKNQCNYVKQDVSNPLSTTTTCSTFKLYGMCVQLCPNGFVADQSNNCKKKCDVGTEYESGSGIIQCLKSTNAKSFFNWQSSSSNSCTDFSNGLGKSYKSCSQNLLCQMKCWTTSCPLSSYVFGSTCISDCGATQSKNGLTCTTCTTYTNNGQCTTTKSIPYLVKQQEVITDILPKCPVNLVQDITGECVESCDSSKGYSNVNGMCTTCQNYVETDQSCSTTCKSGIFIVTTDTPPLKKCVPSCNLFLKNVDGIQQCVSTCAPQYVNNMVCTPSCTYYYVNAGEKICTTIDSSKCQLIIQSTGECLQTTVCPNGLKKNGQFCVAQCSGDKPFEENGICIASCNYHTDLTNAQLCQSAECADFIYYIGTEKYCIKNNCPKTSILISGTKVCIDYCALQNLYLSNGVCVSTCPNNKYYIDGQENKCIANCDQYNFEIQQASQNLCSNASQCPDTYYTYNKICSLISCKAQGKYYNEGFPYICIDSCAQFLQNNEICKQSCQYFVYVNTQKVCQAQCPSNAQLQLLFSTNVYQCVANCGSLYADNGICSNQCSSGYFTKDSNGYKTCTTSCSLYIDGAMKQCVSSCTSPYPYQQGSICYETCPSAYPILLGNTCVNKCDSSTILDETKKQCISVATCKFTYYKVITIGSQNLGSQYVCLDACPSGTRLIQSTKICVDQCASDSFKDGDNLVCISSCSSLTYEVVNGEKVCRADCPTYYIMSNGYKVCRAACQAGELQYIQANSTIQCVVQTQCNASYYLDGTTCKQICPNFVDLQTLQCVLQCTVNGGLYYYQIINGNKVCKSSCDSNQVMQNNGNNLVQCITPEQCTQFVTSALYCESSCPDNMYEQRKVNNQIVNYCVTCAGQYYIEQNGLKICVGTQCPSSKPFLSGSICILECPNYYYGSNICIDDCSKQNLNTPAVGFGKQCTSTCADTQYQYGTTCLSSCQDNVPPKKTPVSPSKICLDNCNFEINNQCQVHCDYINENNICIDKDQCKSYVYNPTLDTKVCNTSSDQCLTNQFSFVDSDGITRCVTKCSDVNAFIIENTKTCLLVCPNDHPYLTQSGDTCTNSCPLYVDVFANKCISSCVNFITISGLKYCISSCQDQNKVMQLSPIICKDTDNTQYHINGVETDKTCKQFQDAYPGNELALYIYQNQKQCLLKCPPSTFMENNICSDQCTTGFYKIIDQVAVCQLSCPLYRQGGQQFLCVDECALYEYKHDQLCSQDLCPYASINRVCVEECGSLYKQDNWCVDKCNSLIFINIAINKNECITVEQCSGYQQQNVNGMTQCVTSCLPNYVENKICTTQCTQNMYKIITPSNEKQCVADESQCPTYIYEGQVKKCQICTDKQYTNGLCTSVCDSYLLGSTCYNDSCPENYYASTTKPTICKQSTDSDCKYYYIVDSIKYCIQECSSPYPYLDGKQCVDKCTTFYQESICVASCSSKLYIIQNGKYICTTEENCIVKLPTQVNDVYQCVSECPQNQYANPTDKICSGLITCTYYNQQKICQTSCPLYVSSAGQCVDTCSDSMYKIDSKGQKVCVSDCSGKLFNDTVYDRCVDKCSDENMFVDGKRCVAQCSLYYDNGQDKFCTATCSSPYIFTDGKQCVQQCANFVDDTRKCIAKCESPNFILTNTTASYCLAECPLYFQGSQCVDTCSQYLTGKNCSSTCSAKYTYVDSATNIVMCTADCVSSGFPFVDNQNRCQLYCNELIIKQQPPAAQICVSECSAPNKFISPPYCLTTCDYYFAGIVNQCVTSCDKFITNADSTHQCIANCKDLNMAYYDKCVPLTDCLAVKYDGQEQICIKDLSECAFVQPATSTQPNICLSQCSDKYYIKNNVNYCVSSCPTNYPITYGSMCITIDECKDTIINNVCVSAFQCPPDKLYYRGQCIAPENCKGTQLNGVCYDICQSGYIPLVNGSCVIPCEDLQILTAKGCVNQSDKPVIEEDGHKVEVQCLAPAIIEPYTKTCIYFKCQTGFIYNQGVCVSISECNIIYNGMCHDSCRQIGGGQLVNGKCVQDQQPISPVIPPNNCV</sequence>